<evidence type="ECO:0000256" key="1">
    <source>
        <dbReference type="SAM" id="Phobius"/>
    </source>
</evidence>
<dbReference type="GO" id="GO:0003682">
    <property type="term" value="F:chromatin binding"/>
    <property type="evidence" value="ECO:0007669"/>
    <property type="project" value="InterPro"/>
</dbReference>
<dbReference type="PANTHER" id="PTHR46364">
    <property type="entry name" value="OS08G0421900 PROTEIN"/>
    <property type="match status" value="1"/>
</dbReference>
<dbReference type="EMBL" id="PKPP01009827">
    <property type="protein sequence ID" value="PWA47399.1"/>
    <property type="molecule type" value="Genomic_DNA"/>
</dbReference>
<feature type="transmembrane region" description="Helical" evidence="1">
    <location>
        <begin position="71"/>
        <end position="88"/>
    </location>
</feature>
<dbReference type="InterPro" id="IPR001025">
    <property type="entry name" value="BAH_dom"/>
</dbReference>
<sequence>MVLSSEEASTGRLTFHGMKELFLSNHIATESADTIDDKCIVHTYKKYANIEDVGPEDYFCRCEYEHATGRFSNLLMMVYVFYPLSLLID</sequence>
<keyword evidence="1" id="KW-0812">Transmembrane</keyword>
<protein>
    <submittedName>
        <fullName evidence="3">Bromo adjacent homology (BAH) domain, Zinc finger, RING/FYVE/PHD-type</fullName>
    </submittedName>
</protein>
<feature type="domain" description="BAH" evidence="2">
    <location>
        <begin position="1"/>
        <end position="75"/>
    </location>
</feature>
<accession>A0A2U1LEG4</accession>
<organism evidence="3 4">
    <name type="scientific">Artemisia annua</name>
    <name type="common">Sweet wormwood</name>
    <dbReference type="NCBI Taxonomy" id="35608"/>
    <lineage>
        <taxon>Eukaryota</taxon>
        <taxon>Viridiplantae</taxon>
        <taxon>Streptophyta</taxon>
        <taxon>Embryophyta</taxon>
        <taxon>Tracheophyta</taxon>
        <taxon>Spermatophyta</taxon>
        <taxon>Magnoliopsida</taxon>
        <taxon>eudicotyledons</taxon>
        <taxon>Gunneridae</taxon>
        <taxon>Pentapetalae</taxon>
        <taxon>asterids</taxon>
        <taxon>campanulids</taxon>
        <taxon>Asterales</taxon>
        <taxon>Asteraceae</taxon>
        <taxon>Asteroideae</taxon>
        <taxon>Anthemideae</taxon>
        <taxon>Artemisiinae</taxon>
        <taxon>Artemisia</taxon>
    </lineage>
</organism>
<dbReference type="OrthoDB" id="436852at2759"/>
<dbReference type="Gene3D" id="2.30.30.490">
    <property type="match status" value="1"/>
</dbReference>
<dbReference type="STRING" id="35608.A0A2U1LEG4"/>
<reference evidence="3 4" key="1">
    <citation type="journal article" date="2018" name="Mol. Plant">
        <title>The genome of Artemisia annua provides insight into the evolution of Asteraceae family and artemisinin biosynthesis.</title>
        <authorList>
            <person name="Shen Q."/>
            <person name="Zhang L."/>
            <person name="Liao Z."/>
            <person name="Wang S."/>
            <person name="Yan T."/>
            <person name="Shi P."/>
            <person name="Liu M."/>
            <person name="Fu X."/>
            <person name="Pan Q."/>
            <person name="Wang Y."/>
            <person name="Lv Z."/>
            <person name="Lu X."/>
            <person name="Zhang F."/>
            <person name="Jiang W."/>
            <person name="Ma Y."/>
            <person name="Chen M."/>
            <person name="Hao X."/>
            <person name="Li L."/>
            <person name="Tang Y."/>
            <person name="Lv G."/>
            <person name="Zhou Y."/>
            <person name="Sun X."/>
            <person name="Brodelius P.E."/>
            <person name="Rose J.K.C."/>
            <person name="Tang K."/>
        </authorList>
    </citation>
    <scope>NUCLEOTIDE SEQUENCE [LARGE SCALE GENOMIC DNA]</scope>
    <source>
        <strain evidence="4">cv. Huhao1</strain>
        <tissue evidence="3">Leaf</tissue>
    </source>
</reference>
<name>A0A2U1LEG4_ARTAN</name>
<keyword evidence="1" id="KW-0472">Membrane</keyword>
<keyword evidence="4" id="KW-1185">Reference proteome</keyword>
<proteinExistence type="predicted"/>
<dbReference type="Proteomes" id="UP000245207">
    <property type="component" value="Unassembled WGS sequence"/>
</dbReference>
<gene>
    <name evidence="3" type="ORF">CTI12_AA499440</name>
</gene>
<keyword evidence="1" id="KW-1133">Transmembrane helix</keyword>
<dbReference type="InterPro" id="IPR043151">
    <property type="entry name" value="BAH_sf"/>
</dbReference>
<evidence type="ECO:0000259" key="2">
    <source>
        <dbReference type="PROSITE" id="PS51038"/>
    </source>
</evidence>
<evidence type="ECO:0000313" key="3">
    <source>
        <dbReference type="EMBL" id="PWA47399.1"/>
    </source>
</evidence>
<comment type="caution">
    <text evidence="3">The sequence shown here is derived from an EMBL/GenBank/DDBJ whole genome shotgun (WGS) entry which is preliminary data.</text>
</comment>
<evidence type="ECO:0000313" key="4">
    <source>
        <dbReference type="Proteomes" id="UP000245207"/>
    </source>
</evidence>
<dbReference type="PROSITE" id="PS51038">
    <property type="entry name" value="BAH"/>
    <property type="match status" value="1"/>
</dbReference>
<dbReference type="AlphaFoldDB" id="A0A2U1LEG4"/>